<dbReference type="GO" id="GO:0005840">
    <property type="term" value="C:ribosome"/>
    <property type="evidence" value="ECO:0007669"/>
    <property type="project" value="UniProtKB-KW"/>
</dbReference>
<dbReference type="EMBL" id="LR778114">
    <property type="protein sequence ID" value="CAB1129671.1"/>
    <property type="molecule type" value="Genomic_DNA"/>
</dbReference>
<accession>A0A6F8ZJ19</accession>
<comment type="subunit">
    <text evidence="4">Part of the 50S ribosomal subunit. Contacts protein L20.</text>
</comment>
<keyword evidence="4 5" id="KW-0694">RNA-binding</keyword>
<dbReference type="KEGG" id="hfv:R50_2174"/>
<dbReference type="GO" id="GO:0003735">
    <property type="term" value="F:structural constituent of ribosome"/>
    <property type="evidence" value="ECO:0007669"/>
    <property type="project" value="InterPro"/>
</dbReference>
<keyword evidence="3 4" id="KW-0687">Ribonucleoprotein</keyword>
<evidence type="ECO:0000256" key="1">
    <source>
        <dbReference type="ARBA" id="ARBA00008563"/>
    </source>
</evidence>
<dbReference type="PANTHER" id="PTHR21349">
    <property type="entry name" value="50S RIBOSOMAL PROTEIN L21"/>
    <property type="match status" value="1"/>
</dbReference>
<dbReference type="AlphaFoldDB" id="A0A6F8ZJ19"/>
<dbReference type="InterPro" id="IPR036164">
    <property type="entry name" value="bL21-like_sf"/>
</dbReference>
<protein>
    <recommendedName>
        <fullName evidence="4">Large ribosomal subunit protein bL21</fullName>
    </recommendedName>
</protein>
<dbReference type="SUPFAM" id="SSF141091">
    <property type="entry name" value="L21p-like"/>
    <property type="match status" value="1"/>
</dbReference>
<dbReference type="PANTHER" id="PTHR21349:SF0">
    <property type="entry name" value="LARGE RIBOSOMAL SUBUNIT PROTEIN BL21M"/>
    <property type="match status" value="1"/>
</dbReference>
<dbReference type="InterPro" id="IPR001787">
    <property type="entry name" value="Ribosomal_bL21"/>
</dbReference>
<keyword evidence="7" id="KW-1185">Reference proteome</keyword>
<evidence type="ECO:0000256" key="2">
    <source>
        <dbReference type="ARBA" id="ARBA00022980"/>
    </source>
</evidence>
<dbReference type="HAMAP" id="MF_01363">
    <property type="entry name" value="Ribosomal_bL21"/>
    <property type="match status" value="1"/>
</dbReference>
<evidence type="ECO:0000256" key="5">
    <source>
        <dbReference type="RuleBase" id="RU000562"/>
    </source>
</evidence>
<comment type="similarity">
    <text evidence="1 4 5">Belongs to the bacterial ribosomal protein bL21 family.</text>
</comment>
<dbReference type="GO" id="GO:0006412">
    <property type="term" value="P:translation"/>
    <property type="evidence" value="ECO:0007669"/>
    <property type="project" value="UniProtKB-UniRule"/>
</dbReference>
<keyword evidence="2 4" id="KW-0689">Ribosomal protein</keyword>
<keyword evidence="4 5" id="KW-0699">rRNA-binding</keyword>
<evidence type="ECO:0000256" key="3">
    <source>
        <dbReference type="ARBA" id="ARBA00023274"/>
    </source>
</evidence>
<dbReference type="InterPro" id="IPR028909">
    <property type="entry name" value="bL21-like"/>
</dbReference>
<dbReference type="Pfam" id="PF00829">
    <property type="entry name" value="Ribosomal_L21p"/>
    <property type="match status" value="1"/>
</dbReference>
<dbReference type="NCBIfam" id="TIGR00061">
    <property type="entry name" value="L21"/>
    <property type="match status" value="1"/>
</dbReference>
<evidence type="ECO:0000313" key="7">
    <source>
        <dbReference type="Proteomes" id="UP000503399"/>
    </source>
</evidence>
<dbReference type="GO" id="GO:0019843">
    <property type="term" value="F:rRNA binding"/>
    <property type="evidence" value="ECO:0007669"/>
    <property type="project" value="UniProtKB-UniRule"/>
</dbReference>
<dbReference type="GO" id="GO:0005737">
    <property type="term" value="C:cytoplasm"/>
    <property type="evidence" value="ECO:0007669"/>
    <property type="project" value="UniProtKB-ARBA"/>
</dbReference>
<comment type="function">
    <text evidence="4 5">This protein binds to 23S rRNA in the presence of protein L20.</text>
</comment>
<gene>
    <name evidence="4 6" type="primary">rplU</name>
    <name evidence="6" type="ORF">R50_2174</name>
</gene>
<proteinExistence type="inferred from homology"/>
<evidence type="ECO:0000256" key="4">
    <source>
        <dbReference type="HAMAP-Rule" id="MF_01363"/>
    </source>
</evidence>
<sequence length="106" mass="12110">MYAVIETGGKQYRVEPGTVLDVEKLPAEEGETIRLDRLLLVADDEGGLTVGAPYVPAAQAVATVLRQFRGPKIRIFKYKPKANYRRRRGHRQSYTRIRVERIELAR</sequence>
<name>A0A6F8ZJ19_9FIRM</name>
<organism evidence="6 7">
    <name type="scientific">Candidatus Hydrogenisulfobacillus filiaventi</name>
    <dbReference type="NCBI Taxonomy" id="2707344"/>
    <lineage>
        <taxon>Bacteria</taxon>
        <taxon>Bacillati</taxon>
        <taxon>Bacillota</taxon>
        <taxon>Clostridia</taxon>
        <taxon>Eubacteriales</taxon>
        <taxon>Clostridiales Family XVII. Incertae Sedis</taxon>
        <taxon>Candidatus Hydrogenisulfobacillus</taxon>
    </lineage>
</organism>
<evidence type="ECO:0000313" key="6">
    <source>
        <dbReference type="EMBL" id="CAB1129671.1"/>
    </source>
</evidence>
<dbReference type="Proteomes" id="UP000503399">
    <property type="component" value="Chromosome"/>
</dbReference>
<dbReference type="GO" id="GO:1990904">
    <property type="term" value="C:ribonucleoprotein complex"/>
    <property type="evidence" value="ECO:0007669"/>
    <property type="project" value="UniProtKB-KW"/>
</dbReference>
<reference evidence="6 7" key="1">
    <citation type="submission" date="2020-02" db="EMBL/GenBank/DDBJ databases">
        <authorList>
            <person name="Hogendoorn C."/>
        </authorList>
    </citation>
    <scope>NUCLEOTIDE SEQUENCE [LARGE SCALE GENOMIC DNA]</scope>
    <source>
        <strain evidence="6">R501</strain>
    </source>
</reference>